<evidence type="ECO:0000313" key="11">
    <source>
        <dbReference type="Ensembl" id="ENSCCEP00000026980.1"/>
    </source>
</evidence>
<keyword evidence="3 9" id="KW-0808">Transferase</keyword>
<evidence type="ECO:0000256" key="4">
    <source>
        <dbReference type="ARBA" id="ARBA00022741"/>
    </source>
</evidence>
<dbReference type="GO" id="GO:0005759">
    <property type="term" value="C:mitochondrial matrix"/>
    <property type="evidence" value="ECO:0007669"/>
    <property type="project" value="UniProtKB-SubCell"/>
</dbReference>
<keyword evidence="6 9" id="KW-0067">ATP-binding</keyword>
<dbReference type="Pfam" id="PF10436">
    <property type="entry name" value="BCDHK_Adom3"/>
    <property type="match status" value="1"/>
</dbReference>
<reference evidence="11" key="1">
    <citation type="submission" date="2025-08" db="UniProtKB">
        <authorList>
            <consortium name="Ensembl"/>
        </authorList>
    </citation>
    <scope>IDENTIFICATION</scope>
</reference>
<dbReference type="Proteomes" id="UP000694410">
    <property type="component" value="Unplaced"/>
</dbReference>
<dbReference type="PANTHER" id="PTHR11947">
    <property type="entry name" value="PYRUVATE DEHYDROGENASE KINASE"/>
    <property type="match status" value="1"/>
</dbReference>
<name>A0A8C0VSD1_CYACU</name>
<dbReference type="FunFam" id="3.30.565.10:FF:000007">
    <property type="entry name" value="Mitochondrial pyruvate dehydrogenase kinase isoform 2"/>
    <property type="match status" value="1"/>
</dbReference>
<dbReference type="FunFam" id="1.20.140.20:FF:000001">
    <property type="entry name" value="[Pyruvate dehydrogenase (acetyl-transferring)] kinase isozyme 2, mitochondrial"/>
    <property type="match status" value="1"/>
</dbReference>
<comment type="subcellular location">
    <subcellularLocation>
        <location evidence="1 9">Mitochondrion matrix</location>
    </subcellularLocation>
</comment>
<evidence type="ECO:0000256" key="2">
    <source>
        <dbReference type="ARBA" id="ARBA00006155"/>
    </source>
</evidence>
<accession>A0A8C0VSD1</accession>
<keyword evidence="5 9" id="KW-0418">Kinase</keyword>
<gene>
    <name evidence="11" type="primary">PDK1</name>
</gene>
<evidence type="ECO:0000256" key="5">
    <source>
        <dbReference type="ARBA" id="ARBA00022777"/>
    </source>
</evidence>
<dbReference type="SUPFAM" id="SSF55874">
    <property type="entry name" value="ATPase domain of HSP90 chaperone/DNA topoisomerase II/histidine kinase"/>
    <property type="match status" value="1"/>
</dbReference>
<proteinExistence type="inferred from homology"/>
<dbReference type="EC" id="2.7.11.-" evidence="9"/>
<dbReference type="InterPro" id="IPR018955">
    <property type="entry name" value="BCDHK/PDK_N"/>
</dbReference>
<evidence type="ECO:0000313" key="12">
    <source>
        <dbReference type="Proteomes" id="UP000694410"/>
    </source>
</evidence>
<dbReference type="SUPFAM" id="SSF69012">
    <property type="entry name" value="alpha-ketoacid dehydrogenase kinase, N-terminal domain"/>
    <property type="match status" value="1"/>
</dbReference>
<dbReference type="GO" id="GO:0005524">
    <property type="term" value="F:ATP binding"/>
    <property type="evidence" value="ECO:0007669"/>
    <property type="project" value="UniProtKB-UniRule"/>
</dbReference>
<evidence type="ECO:0000259" key="10">
    <source>
        <dbReference type="PROSITE" id="PS50109"/>
    </source>
</evidence>
<dbReference type="InterPro" id="IPR039028">
    <property type="entry name" value="BCKD/PDK"/>
</dbReference>
<dbReference type="InterPro" id="IPR005467">
    <property type="entry name" value="His_kinase_dom"/>
</dbReference>
<dbReference type="GO" id="GO:0004740">
    <property type="term" value="F:pyruvate dehydrogenase (acetyl-transferring) kinase activity"/>
    <property type="evidence" value="ECO:0007669"/>
    <property type="project" value="TreeGrafter"/>
</dbReference>
<dbReference type="Pfam" id="PF02518">
    <property type="entry name" value="HATPase_c"/>
    <property type="match status" value="1"/>
</dbReference>
<dbReference type="PANTHER" id="PTHR11947:SF14">
    <property type="entry name" value="[PYRUVATE DEHYDROGENASE (ACETYL-TRANSFERRING)] KINASE ISOZYME 1, MITOCHONDRIAL"/>
    <property type="match status" value="1"/>
</dbReference>
<keyword evidence="7" id="KW-0809">Transit peptide</keyword>
<protein>
    <recommendedName>
        <fullName evidence="9">Protein-serine/threonine kinase</fullName>
        <ecNumber evidence="9">2.7.11.-</ecNumber>
    </recommendedName>
</protein>
<dbReference type="InterPro" id="IPR036784">
    <property type="entry name" value="AK/P_DHK_N_sf"/>
</dbReference>
<dbReference type="InterPro" id="IPR036890">
    <property type="entry name" value="HATPase_C_sf"/>
</dbReference>
<evidence type="ECO:0000256" key="9">
    <source>
        <dbReference type="RuleBase" id="RU366032"/>
    </source>
</evidence>
<dbReference type="GO" id="GO:0010906">
    <property type="term" value="P:regulation of glucose metabolic process"/>
    <property type="evidence" value="ECO:0007669"/>
    <property type="project" value="TreeGrafter"/>
</dbReference>
<evidence type="ECO:0000256" key="6">
    <source>
        <dbReference type="ARBA" id="ARBA00022840"/>
    </source>
</evidence>
<dbReference type="SMART" id="SM00387">
    <property type="entry name" value="HATPase_c"/>
    <property type="match status" value="1"/>
</dbReference>
<dbReference type="Gene3D" id="3.30.565.10">
    <property type="entry name" value="Histidine kinase-like ATPase, C-terminal domain"/>
    <property type="match status" value="1"/>
</dbReference>
<reference evidence="11" key="2">
    <citation type="submission" date="2025-09" db="UniProtKB">
        <authorList>
            <consortium name="Ensembl"/>
        </authorList>
    </citation>
    <scope>IDENTIFICATION</scope>
</reference>
<sequence>MRLLRALLRSAAPGSASPGNIPQQVDFYSRFSPSPLSMKQFLDFGSENACEKTSFMFLRQELPVRLANIMKEISLLPDNLLRTPSVQLVQSWYVQSLQEILDFKDKSSEDSGAIQSFTDTVIKIRNRHNDVIPTMAQGVIEYKESFGIDPVTSQNVQYFLDRFYMSRISIRMLLNQHSLLFGGKINPAHPKHIGSIDPNCNVVEVIRAKSPGQPMQVVYVPSHLYHMIFELFKNAMRATMEHHVDQCIYPAIHVHITLGNEDLTVKMSDRGGGVPMRKIDRLFNYMYSTAPRPRVETSRATPLAGFGYGLPISRLYAQYFQGDLKLYSLEGYGTDAVIYIKALSTESIERLPVYNKAAWKHYKANHEADDWCVPSSEPKDMTTFRSM</sequence>
<dbReference type="CDD" id="cd16929">
    <property type="entry name" value="HATPase_PDK-like"/>
    <property type="match status" value="1"/>
</dbReference>
<dbReference type="Gene3D" id="1.20.140.20">
    <property type="entry name" value="Alpha-ketoacid/pyruvate dehydrogenase kinase, N-terminal domain"/>
    <property type="match status" value="1"/>
</dbReference>
<keyword evidence="8 9" id="KW-0496">Mitochondrion</keyword>
<dbReference type="InterPro" id="IPR003594">
    <property type="entry name" value="HATPase_dom"/>
</dbReference>
<organism evidence="11 12">
    <name type="scientific">Cyanistes caeruleus</name>
    <name type="common">Eurasian blue tit</name>
    <name type="synonym">Parus caeruleus</name>
    <dbReference type="NCBI Taxonomy" id="156563"/>
    <lineage>
        <taxon>Eukaryota</taxon>
        <taxon>Metazoa</taxon>
        <taxon>Chordata</taxon>
        <taxon>Craniata</taxon>
        <taxon>Vertebrata</taxon>
        <taxon>Euteleostomi</taxon>
        <taxon>Archelosauria</taxon>
        <taxon>Archosauria</taxon>
        <taxon>Dinosauria</taxon>
        <taxon>Saurischia</taxon>
        <taxon>Theropoda</taxon>
        <taxon>Coelurosauria</taxon>
        <taxon>Aves</taxon>
        <taxon>Neognathae</taxon>
        <taxon>Neoaves</taxon>
        <taxon>Telluraves</taxon>
        <taxon>Australaves</taxon>
        <taxon>Passeriformes</taxon>
        <taxon>Paridae</taxon>
        <taxon>Cyanistes</taxon>
    </lineage>
</organism>
<comment type="similarity">
    <text evidence="2 9">Belongs to the PDK/BCKDK protein kinase family.</text>
</comment>
<keyword evidence="4 9" id="KW-0547">Nucleotide-binding</keyword>
<dbReference type="AlphaFoldDB" id="A0A8C0VSD1"/>
<evidence type="ECO:0000256" key="8">
    <source>
        <dbReference type="ARBA" id="ARBA00023128"/>
    </source>
</evidence>
<dbReference type="PROSITE" id="PS50109">
    <property type="entry name" value="HIS_KIN"/>
    <property type="match status" value="1"/>
</dbReference>
<feature type="domain" description="Histidine kinase" evidence="10">
    <location>
        <begin position="221"/>
        <end position="344"/>
    </location>
</feature>
<evidence type="ECO:0000256" key="1">
    <source>
        <dbReference type="ARBA" id="ARBA00004305"/>
    </source>
</evidence>
<keyword evidence="12" id="KW-1185">Reference proteome</keyword>
<evidence type="ECO:0000256" key="7">
    <source>
        <dbReference type="ARBA" id="ARBA00022946"/>
    </source>
</evidence>
<dbReference type="Ensembl" id="ENSCCET00000040037.1">
    <property type="protein sequence ID" value="ENSCCEP00000026980.1"/>
    <property type="gene ID" value="ENSCCEG00000023606.1"/>
</dbReference>
<evidence type="ECO:0000256" key="3">
    <source>
        <dbReference type="ARBA" id="ARBA00022679"/>
    </source>
</evidence>